<keyword evidence="3" id="KW-1185">Reference proteome</keyword>
<dbReference type="Proteomes" id="UP001341840">
    <property type="component" value="Unassembled WGS sequence"/>
</dbReference>
<name>A0ABU6S8C7_9FABA</name>
<evidence type="ECO:0000313" key="2">
    <source>
        <dbReference type="EMBL" id="MED6132406.1"/>
    </source>
</evidence>
<sequence>MISSVGRVSVKLMKLSRMDFSGISATRLNPFGMIVGPLWVFPSFSSVFSLPLLLILIVVRIGGMPILRNTLLGKIKIPIWLSLLDALSTALFQQTRHLATSELSHSQTWNPGAPPLPPPNPSLYLSFFVAAAPPTLPEVHCHCTSIVSVASMLSSTIVRHFQQPSCRSVPRSEGKTASTLLRAPVTGFVALSTFCDVSSALTTASKFGSGGSGCDRFTLAFAGSRHVSVHPLSFAAVVPFSALFPPLLMALLLTPSSTSPSFGSVAL</sequence>
<proteinExistence type="predicted"/>
<gene>
    <name evidence="2" type="ORF">PIB30_018606</name>
</gene>
<evidence type="ECO:0000256" key="1">
    <source>
        <dbReference type="SAM" id="Phobius"/>
    </source>
</evidence>
<protein>
    <submittedName>
        <fullName evidence="2">Uncharacterized protein</fullName>
    </submittedName>
</protein>
<keyword evidence="1" id="KW-1133">Transmembrane helix</keyword>
<comment type="caution">
    <text evidence="2">The sequence shown here is derived from an EMBL/GenBank/DDBJ whole genome shotgun (WGS) entry which is preliminary data.</text>
</comment>
<evidence type="ECO:0000313" key="3">
    <source>
        <dbReference type="Proteomes" id="UP001341840"/>
    </source>
</evidence>
<feature type="transmembrane region" description="Helical" evidence="1">
    <location>
        <begin position="232"/>
        <end position="253"/>
    </location>
</feature>
<reference evidence="2 3" key="1">
    <citation type="journal article" date="2023" name="Plants (Basel)">
        <title>Bridging the Gap: Combining Genomics and Transcriptomics Approaches to Understand Stylosanthes scabra, an Orphan Legume from the Brazilian Caatinga.</title>
        <authorList>
            <person name="Ferreira-Neto J.R.C."/>
            <person name="da Silva M.D."/>
            <person name="Binneck E."/>
            <person name="de Melo N.F."/>
            <person name="da Silva R.H."/>
            <person name="de Melo A.L.T.M."/>
            <person name="Pandolfi V."/>
            <person name="Bustamante F.O."/>
            <person name="Brasileiro-Vidal A.C."/>
            <person name="Benko-Iseppon A.M."/>
        </authorList>
    </citation>
    <scope>NUCLEOTIDE SEQUENCE [LARGE SCALE GENOMIC DNA]</scope>
    <source>
        <tissue evidence="2">Leaves</tissue>
    </source>
</reference>
<dbReference type="EMBL" id="JASCZI010060471">
    <property type="protein sequence ID" value="MED6132406.1"/>
    <property type="molecule type" value="Genomic_DNA"/>
</dbReference>
<feature type="transmembrane region" description="Helical" evidence="1">
    <location>
        <begin position="47"/>
        <end position="67"/>
    </location>
</feature>
<organism evidence="2 3">
    <name type="scientific">Stylosanthes scabra</name>
    <dbReference type="NCBI Taxonomy" id="79078"/>
    <lineage>
        <taxon>Eukaryota</taxon>
        <taxon>Viridiplantae</taxon>
        <taxon>Streptophyta</taxon>
        <taxon>Embryophyta</taxon>
        <taxon>Tracheophyta</taxon>
        <taxon>Spermatophyta</taxon>
        <taxon>Magnoliopsida</taxon>
        <taxon>eudicotyledons</taxon>
        <taxon>Gunneridae</taxon>
        <taxon>Pentapetalae</taxon>
        <taxon>rosids</taxon>
        <taxon>fabids</taxon>
        <taxon>Fabales</taxon>
        <taxon>Fabaceae</taxon>
        <taxon>Papilionoideae</taxon>
        <taxon>50 kb inversion clade</taxon>
        <taxon>dalbergioids sensu lato</taxon>
        <taxon>Dalbergieae</taxon>
        <taxon>Pterocarpus clade</taxon>
        <taxon>Stylosanthes</taxon>
    </lineage>
</organism>
<accession>A0ABU6S8C7</accession>
<keyword evidence="1" id="KW-0472">Membrane</keyword>
<keyword evidence="1" id="KW-0812">Transmembrane</keyword>